<keyword evidence="3" id="KW-0614">Plasmid</keyword>
<gene>
    <name evidence="2" type="ORF">LBBP_02991</name>
    <name evidence="3" type="ORF">LBBP_04436</name>
</gene>
<protein>
    <submittedName>
        <fullName evidence="3">Uncharacterized protein</fullName>
    </submittedName>
</protein>
<dbReference type="EMBL" id="CP012031">
    <property type="protein sequence ID" value="ALO28540.1"/>
    <property type="molecule type" value="Genomic_DNA"/>
</dbReference>
<accession>A0A0S2IY07</accession>
<dbReference type="Proteomes" id="UP000058857">
    <property type="component" value="Plasmid lbp1"/>
</dbReference>
<dbReference type="Proteomes" id="UP000058857">
    <property type="component" value="Chromosome 1"/>
</dbReference>
<reference evidence="3 4" key="1">
    <citation type="journal article" date="2015" name="PLoS Negl. Trop. Dis.">
        <title>Distribution of Plasmids in Distinct Leptospira Pathogenic Species.</title>
        <authorList>
            <person name="Wang Y."/>
            <person name="Zhuang X."/>
            <person name="Zhong Y."/>
            <person name="Zhang C."/>
            <person name="Zhang Y."/>
            <person name="Zeng L."/>
            <person name="Zhu Y."/>
            <person name="He P."/>
            <person name="Dong K."/>
            <person name="Pal U."/>
            <person name="Guo X."/>
            <person name="Qin J."/>
        </authorList>
    </citation>
    <scope>NUCLEOTIDE SEQUENCE [LARGE SCALE GENOMIC DNA]</scope>
    <source>
        <strain evidence="3 4">56604</strain>
        <plasmid evidence="3">lbp1</plasmid>
        <plasmid evidence="4">Plasmid lbp1</plasmid>
    </source>
</reference>
<evidence type="ECO:0000256" key="1">
    <source>
        <dbReference type="SAM" id="MobiDB-lite"/>
    </source>
</evidence>
<evidence type="ECO:0000313" key="2">
    <source>
        <dbReference type="EMBL" id="ALO27202.1"/>
    </source>
</evidence>
<feature type="region of interest" description="Disordered" evidence="1">
    <location>
        <begin position="22"/>
        <end position="48"/>
    </location>
</feature>
<dbReference type="EMBL" id="CP012029">
    <property type="protein sequence ID" value="ALO27202.1"/>
    <property type="molecule type" value="Genomic_DNA"/>
</dbReference>
<evidence type="ECO:0000313" key="3">
    <source>
        <dbReference type="EMBL" id="ALO28540.1"/>
    </source>
</evidence>
<sequence>MEGFFRNIHSSDKSEFVKKISENKPTKVGKAVPGFTQGPKPNQAHNLA</sequence>
<dbReference type="PATRIC" id="fig|280505.15.peg.2919"/>
<feature type="compositionally biased region" description="Polar residues" evidence="1">
    <location>
        <begin position="39"/>
        <end position="48"/>
    </location>
</feature>
<proteinExistence type="predicted"/>
<name>A0A0S2IY07_LEPBO</name>
<geneLocation type="plasmid" evidence="3 4">
    <name>lbp1</name>
</geneLocation>
<dbReference type="AlphaFoldDB" id="A0A0S2IY07"/>
<evidence type="ECO:0000313" key="4">
    <source>
        <dbReference type="Proteomes" id="UP000058857"/>
    </source>
</evidence>
<organism evidence="3">
    <name type="scientific">Leptospira borgpetersenii serovar Ballum</name>
    <dbReference type="NCBI Taxonomy" id="280505"/>
    <lineage>
        <taxon>Bacteria</taxon>
        <taxon>Pseudomonadati</taxon>
        <taxon>Spirochaetota</taxon>
        <taxon>Spirochaetia</taxon>
        <taxon>Leptospirales</taxon>
        <taxon>Leptospiraceae</taxon>
        <taxon>Leptospira</taxon>
    </lineage>
</organism>